<proteinExistence type="predicted"/>
<keyword evidence="2" id="KW-1185">Reference proteome</keyword>
<name>A0A0P1B1E2_PLAHL</name>
<organism evidence="1 2">
    <name type="scientific">Plasmopara halstedii</name>
    <name type="common">Downy mildew of sunflower</name>
    <dbReference type="NCBI Taxonomy" id="4781"/>
    <lineage>
        <taxon>Eukaryota</taxon>
        <taxon>Sar</taxon>
        <taxon>Stramenopiles</taxon>
        <taxon>Oomycota</taxon>
        <taxon>Peronosporomycetes</taxon>
        <taxon>Peronosporales</taxon>
        <taxon>Peronosporaceae</taxon>
        <taxon>Plasmopara</taxon>
    </lineage>
</organism>
<dbReference type="EMBL" id="CCYD01002371">
    <property type="protein sequence ID" value="CEG47082.1"/>
    <property type="molecule type" value="Genomic_DNA"/>
</dbReference>
<protein>
    <submittedName>
        <fullName evidence="1">Uncharacterized protein</fullName>
    </submittedName>
</protein>
<accession>A0A0P1B1E2</accession>
<dbReference type="AlphaFoldDB" id="A0A0P1B1E2"/>
<evidence type="ECO:0000313" key="2">
    <source>
        <dbReference type="Proteomes" id="UP000054928"/>
    </source>
</evidence>
<reference evidence="2" key="1">
    <citation type="submission" date="2014-09" db="EMBL/GenBank/DDBJ databases">
        <authorList>
            <person name="Sharma Rahul"/>
            <person name="Thines Marco"/>
        </authorList>
    </citation>
    <scope>NUCLEOTIDE SEQUENCE [LARGE SCALE GENOMIC DNA]</scope>
</reference>
<dbReference type="Proteomes" id="UP000054928">
    <property type="component" value="Unassembled WGS sequence"/>
</dbReference>
<dbReference type="GeneID" id="59052817"/>
<dbReference type="RefSeq" id="XP_036263399.1">
    <property type="nucleotide sequence ID" value="XM_036407144.1"/>
</dbReference>
<sequence>MMSLFLRLSLRGACEAAHFNYMARDTVSGPGTAFCYRKRIAFLLIQCVVFGSVPSGNGLCLSLPSLS</sequence>
<evidence type="ECO:0000313" key="1">
    <source>
        <dbReference type="EMBL" id="CEG47082.1"/>
    </source>
</evidence>